<accession>A0AAP0BGP9</accession>
<evidence type="ECO:0000313" key="1">
    <source>
        <dbReference type="EMBL" id="KAK8937462.1"/>
    </source>
</evidence>
<reference evidence="1 2" key="1">
    <citation type="journal article" date="2022" name="Nat. Plants">
        <title>Genomes of leafy and leafless Platanthera orchids illuminate the evolution of mycoheterotrophy.</title>
        <authorList>
            <person name="Li M.H."/>
            <person name="Liu K.W."/>
            <person name="Li Z."/>
            <person name="Lu H.C."/>
            <person name="Ye Q.L."/>
            <person name="Zhang D."/>
            <person name="Wang J.Y."/>
            <person name="Li Y.F."/>
            <person name="Zhong Z.M."/>
            <person name="Liu X."/>
            <person name="Yu X."/>
            <person name="Liu D.K."/>
            <person name="Tu X.D."/>
            <person name="Liu B."/>
            <person name="Hao Y."/>
            <person name="Liao X.Y."/>
            <person name="Jiang Y.T."/>
            <person name="Sun W.H."/>
            <person name="Chen J."/>
            <person name="Chen Y.Q."/>
            <person name="Ai Y."/>
            <person name="Zhai J.W."/>
            <person name="Wu S.S."/>
            <person name="Zhou Z."/>
            <person name="Hsiao Y.Y."/>
            <person name="Wu W.L."/>
            <person name="Chen Y.Y."/>
            <person name="Lin Y.F."/>
            <person name="Hsu J.L."/>
            <person name="Li C.Y."/>
            <person name="Wang Z.W."/>
            <person name="Zhao X."/>
            <person name="Zhong W.Y."/>
            <person name="Ma X.K."/>
            <person name="Ma L."/>
            <person name="Huang J."/>
            <person name="Chen G.Z."/>
            <person name="Huang M.Z."/>
            <person name="Huang L."/>
            <person name="Peng D.H."/>
            <person name="Luo Y.B."/>
            <person name="Zou S.Q."/>
            <person name="Chen S.P."/>
            <person name="Lan S."/>
            <person name="Tsai W.C."/>
            <person name="Van de Peer Y."/>
            <person name="Liu Z.J."/>
        </authorList>
    </citation>
    <scope>NUCLEOTIDE SEQUENCE [LARGE SCALE GENOMIC DNA]</scope>
    <source>
        <strain evidence="1">Lor287</strain>
    </source>
</reference>
<sequence length="112" mass="12637">MGHELVDEGIFNNINEAYDNGHALIGSLQAAYLLERGNDEDKELLSPAQLRSRNIRSSTQMLKIEFCKSLEVVSIENDGEGNSRNSQKWYLSSPEEVELWGLLELTEIVLRG</sequence>
<organism evidence="1 2">
    <name type="scientific">Platanthera zijinensis</name>
    <dbReference type="NCBI Taxonomy" id="2320716"/>
    <lineage>
        <taxon>Eukaryota</taxon>
        <taxon>Viridiplantae</taxon>
        <taxon>Streptophyta</taxon>
        <taxon>Embryophyta</taxon>
        <taxon>Tracheophyta</taxon>
        <taxon>Spermatophyta</taxon>
        <taxon>Magnoliopsida</taxon>
        <taxon>Liliopsida</taxon>
        <taxon>Asparagales</taxon>
        <taxon>Orchidaceae</taxon>
        <taxon>Orchidoideae</taxon>
        <taxon>Orchideae</taxon>
        <taxon>Orchidinae</taxon>
        <taxon>Platanthera</taxon>
    </lineage>
</organism>
<proteinExistence type="predicted"/>
<comment type="caution">
    <text evidence="1">The sequence shown here is derived from an EMBL/GenBank/DDBJ whole genome shotgun (WGS) entry which is preliminary data.</text>
</comment>
<gene>
    <name evidence="1" type="ORF">KSP39_PZI011986</name>
</gene>
<dbReference type="EMBL" id="JBBWWQ010000010">
    <property type="protein sequence ID" value="KAK8937462.1"/>
    <property type="molecule type" value="Genomic_DNA"/>
</dbReference>
<protein>
    <submittedName>
        <fullName evidence="1">Uncharacterized protein</fullName>
    </submittedName>
</protein>
<name>A0AAP0BGP9_9ASPA</name>
<dbReference type="Proteomes" id="UP001418222">
    <property type="component" value="Unassembled WGS sequence"/>
</dbReference>
<keyword evidence="2" id="KW-1185">Reference proteome</keyword>
<dbReference type="AlphaFoldDB" id="A0AAP0BGP9"/>
<evidence type="ECO:0000313" key="2">
    <source>
        <dbReference type="Proteomes" id="UP001418222"/>
    </source>
</evidence>